<protein>
    <recommendedName>
        <fullName evidence="3">Glycoside hydrolase</fullName>
    </recommendedName>
</protein>
<dbReference type="InterPro" id="IPR008979">
    <property type="entry name" value="Galactose-bd-like_sf"/>
</dbReference>
<dbReference type="Pfam" id="PF17132">
    <property type="entry name" value="Glyco_hydro_106"/>
    <property type="match status" value="1"/>
</dbReference>
<gene>
    <name evidence="1" type="ORF">ENT87_03925</name>
    <name evidence="2" type="ORF">ENU30_08685</name>
</gene>
<sequence length="997" mass="114339">MLSRELFRNPPKNFRGIPFWSLNDLLDASEAARQIRLLDDGGFGGVFFHAREGLVTPYLGEEWFKVFEAVAEEASKRGFTVWIYDEDRWPSGFAGGYVSALDARYRYKSLIMVADTKSFEGSDTIAMFRCVPDEKWMPLRCERIYGAEADSRYLYLTFVRYVAPAGDAWYSGFSYVDLLDRETVEKFIEVAYKPYVDRFAKYIGSVVPGVFTDEPNIYQFKTPPTRRISMVPPRGMRFPVFALPWSDKLPEYFEKINGYSIVDRLPELFFDIGSYTKTRYDYWRIVTLLFVESFSRQIFEWCEKHGLKFTGHYLAEDTLVSQLVVGATMPHYEYMHIPGIDHLGYQIWKSLLTVKQVASVANQLGRERVLCETYGVLGNYPTFEDRKWIGDFLYALGVNLLNHHLVPYSMRGRRKADYGLNFHWSQPWWRYNRLIEDYFTRLSYILSQGVRLVDVLIIHPISSVWSVYTPINESKAKELDSVFLDLLKHMMKLHIDFELGDEVIMGKYGVVEDGRLTIGRARYKVVVLPPSVNIASSTLSLLDRFIDSGGVVVAVEPTPKLLDGVENPEIAKLISRVRIVKSFDELSTLLRSTDLDVVVESDDVEGSILVHTRIAGDDRIVFITNVDREKSYSVRIGVKGMYSIEEWNPLSGEAIQSFGLARDGRTWIELNLGPVESKLFILRPGEPVAKQGMAFRKVREIPLDGLWSIGRRNPNILVMDYARVSIENSGWSDLQPLPKVRDTIVSKGIGVGYRLRFEFVVESIPKGDIYLVIENPRIFREAKVNGQTLDLLRDDGEWIDWNFRKYSIAKLVRIGLNYVELEGVAGLEPEIEPVYLLGDFGVKEGVKGVSKIVSETHSISFKEELNLCRYGYPFYAGEIELSKRIYMELEDYDKAYLDIEGLNAALAIVYVNGAEVGKLIFTSSKIDISKHIRRGENEIKIVLVGTLRNALGPLHKEDSPWVSPETFYIVDSTWRDEYILRPLGLKNVRIELYRTAQ</sequence>
<dbReference type="InterPro" id="IPR053161">
    <property type="entry name" value="Ulvan_degrading_GH"/>
</dbReference>
<reference evidence="1" key="1">
    <citation type="journal article" date="2020" name="mSystems">
        <title>Genome- and Community-Level Interaction Insights into Carbon Utilization and Element Cycling Functions of Hydrothermarchaeota in Hydrothermal Sediment.</title>
        <authorList>
            <person name="Zhou Z."/>
            <person name="Liu Y."/>
            <person name="Xu W."/>
            <person name="Pan J."/>
            <person name="Luo Z.H."/>
            <person name="Li M."/>
        </authorList>
    </citation>
    <scope>NUCLEOTIDE SEQUENCE [LARGE SCALE GENOMIC DNA]</scope>
    <source>
        <strain evidence="1">SpSt-618</strain>
        <strain evidence="2">SpSt-657</strain>
    </source>
</reference>
<dbReference type="SUPFAM" id="SSF49785">
    <property type="entry name" value="Galactose-binding domain-like"/>
    <property type="match status" value="1"/>
</dbReference>
<evidence type="ECO:0000313" key="2">
    <source>
        <dbReference type="EMBL" id="HGQ19026.1"/>
    </source>
</evidence>
<evidence type="ECO:0008006" key="3">
    <source>
        <dbReference type="Google" id="ProtNLM"/>
    </source>
</evidence>
<dbReference type="PANTHER" id="PTHR36848:SF2">
    <property type="entry name" value="SECRETED PROTEIN"/>
    <property type="match status" value="1"/>
</dbReference>
<dbReference type="AlphaFoldDB" id="A0A7J3I7V5"/>
<comment type="caution">
    <text evidence="1">The sequence shown here is derived from an EMBL/GenBank/DDBJ whole genome shotgun (WGS) entry which is preliminary data.</text>
</comment>
<dbReference type="EMBL" id="DTBZ01000160">
    <property type="protein sequence ID" value="HGQ19026.1"/>
    <property type="molecule type" value="Genomic_DNA"/>
</dbReference>
<name>A0A7J3I7V5_9CREN</name>
<dbReference type="PANTHER" id="PTHR36848">
    <property type="entry name" value="DNA-BINDING PROTEIN (PUTATIVE SECRETED PROTEIN)-RELATED"/>
    <property type="match status" value="1"/>
</dbReference>
<evidence type="ECO:0000313" key="1">
    <source>
        <dbReference type="EMBL" id="HGN36681.1"/>
    </source>
</evidence>
<dbReference type="EMBL" id="DTAI01000114">
    <property type="protein sequence ID" value="HGN36681.1"/>
    <property type="molecule type" value="Genomic_DNA"/>
</dbReference>
<proteinExistence type="predicted"/>
<organism evidence="1">
    <name type="scientific">Ignisphaera aggregans</name>
    <dbReference type="NCBI Taxonomy" id="334771"/>
    <lineage>
        <taxon>Archaea</taxon>
        <taxon>Thermoproteota</taxon>
        <taxon>Thermoprotei</taxon>
        <taxon>Desulfurococcales</taxon>
        <taxon>Desulfurococcaceae</taxon>
        <taxon>Ignisphaera</taxon>
    </lineage>
</organism>
<dbReference type="Gene3D" id="2.60.120.260">
    <property type="entry name" value="Galactose-binding domain-like"/>
    <property type="match status" value="1"/>
</dbReference>
<accession>A0A7J3I7V5</accession>